<sequence>MLHQPVDQAVCVISPVDKESIRVDPFQKLLCQSDIGILTRCDIEFHRVAQSIAGRIVLSTIMYSLS</sequence>
<evidence type="ECO:0000313" key="1">
    <source>
        <dbReference type="EMBL" id="KON63580.1"/>
    </source>
</evidence>
<comment type="caution">
    <text evidence="1">The sequence shown here is derived from an EMBL/GenBank/DDBJ whole genome shotgun (WGS) entry which is preliminary data.</text>
</comment>
<organism evidence="1 2">
    <name type="scientific">Komagataeibacter europaeus</name>
    <name type="common">Gluconacetobacter europaeus</name>
    <dbReference type="NCBI Taxonomy" id="33995"/>
    <lineage>
        <taxon>Bacteria</taxon>
        <taxon>Pseudomonadati</taxon>
        <taxon>Pseudomonadota</taxon>
        <taxon>Alphaproteobacteria</taxon>
        <taxon>Acetobacterales</taxon>
        <taxon>Acetobacteraceae</taxon>
        <taxon>Komagataeibacter</taxon>
    </lineage>
</organism>
<keyword evidence="2" id="KW-1185">Reference proteome</keyword>
<proteinExistence type="predicted"/>
<dbReference type="AlphaFoldDB" id="A0A0M0EEB6"/>
<name>A0A0M0EEB6_KOMEU</name>
<dbReference type="EMBL" id="LHUQ01000025">
    <property type="protein sequence ID" value="KON63580.1"/>
    <property type="molecule type" value="Genomic_DNA"/>
</dbReference>
<evidence type="ECO:0000313" key="2">
    <source>
        <dbReference type="Proteomes" id="UP000037566"/>
    </source>
</evidence>
<reference evidence="1" key="1">
    <citation type="submission" date="2015-08" db="EMBL/GenBank/DDBJ databases">
        <title>Draft genome sequence of Komagataeibacter europaeus CECT 8546 a cellulose producer strain from vinegar produced by the traditional method.</title>
        <authorList>
            <person name="Poehlein A."/>
            <person name="Valera M.J."/>
            <person name="Haack F.S."/>
            <person name="Mas A."/>
            <person name="Daniel R."/>
            <person name="Streit W.R."/>
            <person name="Mateo E."/>
        </authorList>
    </citation>
    <scope>NUCLEOTIDE SEQUENCE [LARGE SCALE GENOMIC DNA]</scope>
    <source>
        <strain evidence="1">CECT 8546</strain>
    </source>
</reference>
<gene>
    <name evidence="1" type="ORF">KOEU_29090</name>
</gene>
<dbReference type="Proteomes" id="UP000037566">
    <property type="component" value="Unassembled WGS sequence"/>
</dbReference>
<accession>A0A0M0EEB6</accession>
<protein>
    <submittedName>
        <fullName evidence="1">Uncharacterized protein</fullName>
    </submittedName>
</protein>